<name>A0A0V0T8A5_9BILA</name>
<gene>
    <name evidence="1" type="ORF">T05_16355</name>
</gene>
<dbReference type="AlphaFoldDB" id="A0A0V0T8A5"/>
<proteinExistence type="predicted"/>
<reference evidence="1 2" key="1">
    <citation type="submission" date="2015-01" db="EMBL/GenBank/DDBJ databases">
        <title>Evolution of Trichinella species and genotypes.</title>
        <authorList>
            <person name="Korhonen P.K."/>
            <person name="Edoardo P."/>
            <person name="Giuseppe L.R."/>
            <person name="Gasser R.B."/>
        </authorList>
    </citation>
    <scope>NUCLEOTIDE SEQUENCE [LARGE SCALE GENOMIC DNA]</scope>
    <source>
        <strain evidence="1">ISS417</strain>
    </source>
</reference>
<keyword evidence="2" id="KW-1185">Reference proteome</keyword>
<evidence type="ECO:0000313" key="1">
    <source>
        <dbReference type="EMBL" id="KRX35178.1"/>
    </source>
</evidence>
<sequence length="96" mass="11298">MQVLFSVGRHSIPRFWNFDCLRATSPRTKRAPYTENFDRTSSDGVSFFSAFDIYHDSRLCIHEECHMLRLYTPTGLGYNWDLYQTTPAKRIESNLL</sequence>
<evidence type="ECO:0000313" key="2">
    <source>
        <dbReference type="Proteomes" id="UP000055048"/>
    </source>
</evidence>
<accession>A0A0V0T8A5</accession>
<organism evidence="1 2">
    <name type="scientific">Trichinella murrelli</name>
    <dbReference type="NCBI Taxonomy" id="144512"/>
    <lineage>
        <taxon>Eukaryota</taxon>
        <taxon>Metazoa</taxon>
        <taxon>Ecdysozoa</taxon>
        <taxon>Nematoda</taxon>
        <taxon>Enoplea</taxon>
        <taxon>Dorylaimia</taxon>
        <taxon>Trichinellida</taxon>
        <taxon>Trichinellidae</taxon>
        <taxon>Trichinella</taxon>
    </lineage>
</organism>
<dbReference type="Proteomes" id="UP000055048">
    <property type="component" value="Unassembled WGS sequence"/>
</dbReference>
<dbReference type="EMBL" id="JYDJ01000465">
    <property type="protein sequence ID" value="KRX35178.1"/>
    <property type="molecule type" value="Genomic_DNA"/>
</dbReference>
<comment type="caution">
    <text evidence="1">The sequence shown here is derived from an EMBL/GenBank/DDBJ whole genome shotgun (WGS) entry which is preliminary data.</text>
</comment>
<protein>
    <submittedName>
        <fullName evidence="1">Uncharacterized protein</fullName>
    </submittedName>
</protein>